<dbReference type="Proteomes" id="UP000276133">
    <property type="component" value="Unassembled WGS sequence"/>
</dbReference>
<protein>
    <submittedName>
        <fullName evidence="1">Uncharacterized protein</fullName>
    </submittedName>
</protein>
<dbReference type="AlphaFoldDB" id="A0A3M7RM32"/>
<dbReference type="EMBL" id="REGN01003090">
    <property type="protein sequence ID" value="RNA24622.1"/>
    <property type="molecule type" value="Genomic_DNA"/>
</dbReference>
<proteinExistence type="predicted"/>
<sequence length="85" mass="9830">MARPAAKNLDREVGRPNQKRMTKFAIKPYQRKIFPLEDLNVIFENILPLILSDRQSGRPSLFWPASSAVQIFDRRPGRQSSRPPL</sequence>
<evidence type="ECO:0000313" key="1">
    <source>
        <dbReference type="EMBL" id="RNA24622.1"/>
    </source>
</evidence>
<organism evidence="1 2">
    <name type="scientific">Brachionus plicatilis</name>
    <name type="common">Marine rotifer</name>
    <name type="synonym">Brachionus muelleri</name>
    <dbReference type="NCBI Taxonomy" id="10195"/>
    <lineage>
        <taxon>Eukaryota</taxon>
        <taxon>Metazoa</taxon>
        <taxon>Spiralia</taxon>
        <taxon>Gnathifera</taxon>
        <taxon>Rotifera</taxon>
        <taxon>Eurotatoria</taxon>
        <taxon>Monogononta</taxon>
        <taxon>Pseudotrocha</taxon>
        <taxon>Ploima</taxon>
        <taxon>Brachionidae</taxon>
        <taxon>Brachionus</taxon>
    </lineage>
</organism>
<gene>
    <name evidence="1" type="ORF">BpHYR1_002670</name>
</gene>
<accession>A0A3M7RM32</accession>
<keyword evidence="2" id="KW-1185">Reference proteome</keyword>
<comment type="caution">
    <text evidence="1">The sequence shown here is derived from an EMBL/GenBank/DDBJ whole genome shotgun (WGS) entry which is preliminary data.</text>
</comment>
<reference evidence="1 2" key="1">
    <citation type="journal article" date="2018" name="Sci. Rep.">
        <title>Genomic signatures of local adaptation to the degree of environmental predictability in rotifers.</title>
        <authorList>
            <person name="Franch-Gras L."/>
            <person name="Hahn C."/>
            <person name="Garcia-Roger E.M."/>
            <person name="Carmona M.J."/>
            <person name="Serra M."/>
            <person name="Gomez A."/>
        </authorList>
    </citation>
    <scope>NUCLEOTIDE SEQUENCE [LARGE SCALE GENOMIC DNA]</scope>
    <source>
        <strain evidence="1">HYR1</strain>
    </source>
</reference>
<name>A0A3M7RM32_BRAPC</name>
<evidence type="ECO:0000313" key="2">
    <source>
        <dbReference type="Proteomes" id="UP000276133"/>
    </source>
</evidence>